<dbReference type="AlphaFoldDB" id="M2YDB0"/>
<feature type="domain" description="FAD-dependent urate hydroxylase HpyO/Asp monooxygenase CreE-like FAD/NAD(P)-binding" evidence="2">
    <location>
        <begin position="20"/>
        <end position="201"/>
    </location>
</feature>
<protein>
    <recommendedName>
        <fullName evidence="2">FAD-dependent urate hydroxylase HpyO/Asp monooxygenase CreE-like FAD/NAD(P)-binding domain-containing protein</fullName>
    </recommendedName>
</protein>
<dbReference type="EMBL" id="ANHZ02000011">
    <property type="protein sequence ID" value="EME36619.1"/>
    <property type="molecule type" value="Genomic_DNA"/>
</dbReference>
<organism evidence="3 4">
    <name type="scientific">Kocuria palustris PEL</name>
    <dbReference type="NCBI Taxonomy" id="1236550"/>
    <lineage>
        <taxon>Bacteria</taxon>
        <taxon>Bacillati</taxon>
        <taxon>Actinomycetota</taxon>
        <taxon>Actinomycetes</taxon>
        <taxon>Micrococcales</taxon>
        <taxon>Micrococcaceae</taxon>
        <taxon>Kocuria</taxon>
    </lineage>
</organism>
<feature type="compositionally biased region" description="Basic and acidic residues" evidence="1">
    <location>
        <begin position="397"/>
        <end position="413"/>
    </location>
</feature>
<reference evidence="3 4" key="1">
    <citation type="journal article" date="2014" name="Genome Announc.">
        <title>Draft Genome Sequence of Kocuria palustris PEL.</title>
        <authorList>
            <person name="Sharma G."/>
            <person name="Khatri I."/>
            <person name="Subramanian S."/>
        </authorList>
    </citation>
    <scope>NUCLEOTIDE SEQUENCE [LARGE SCALE GENOMIC DNA]</scope>
    <source>
        <strain evidence="3 4">PEL</strain>
    </source>
</reference>
<accession>M2YDB0</accession>
<name>M2YDB0_9MICC</name>
<evidence type="ECO:0000256" key="1">
    <source>
        <dbReference type="SAM" id="MobiDB-lite"/>
    </source>
</evidence>
<dbReference type="Proteomes" id="UP000009877">
    <property type="component" value="Unassembled WGS sequence"/>
</dbReference>
<dbReference type="Gene3D" id="3.50.50.60">
    <property type="entry name" value="FAD/NAD(P)-binding domain"/>
    <property type="match status" value="1"/>
</dbReference>
<evidence type="ECO:0000313" key="3">
    <source>
        <dbReference type="EMBL" id="EME36619.1"/>
    </source>
</evidence>
<sequence>MHPTETPDDEPRSRPVPRVVIVGCGPRGLSALERVVAHAAATGRRVKVDVVDPFPPGAGHVWRTRQSPRFLMNTPSLFPTVIAADGALEVPPLEPLRGMSFDGWRRAIVERGLPVELDEQNREALQQLGAADFPQRRLYGAYLEWVFRTVVENAPTTVELRVHRDEAVAARRVETGRHRYAVEIGGQQELLADHVVLALGHLDAHLSRGQKELVDGAAQNGLDYRPPVVPADGHWDTLPPGETVLVRGMGLNFHDVLAEVTEGRGGVFEPADDGTDRLVYRPSGQEPFVVAGSRRGTPYRAKPEIGSYYARSLEHRFLTPETIEQLRGQGPLSFERVLLPLVLRDAHRTYYRTYARVHADRLGMPAEDFLVELDRALGVPDDDAPSGPARTAPAARRGAEREWAQDSQERLAEDTAEGLPWEVRLERLVQSAVPAPERFDPVRSAKPFRGEDFGSHEEYAAAVVHLLDRDAAGSAQGEDDPAKMAFSSLNWSRTLLKQIIAEVGLSDASWHDELLRTFAPLVEGLSSGPPALRIRQLAALARADVVRFLGPDPVFRVDDERGCFEASSPWVAAEPYRAGIMLEAMSPPNEVRRNISPLLQSMHDAGLVRSKPMDTRDGAVRMPGAGLDVSEIPYRTIGTDDRVQEGVWVLGLQLTSVQWGTAIAAEADAPAELGARTLADADRAAQQILD</sequence>
<evidence type="ECO:0000259" key="2">
    <source>
        <dbReference type="Pfam" id="PF13454"/>
    </source>
</evidence>
<dbReference type="STRING" id="71999.KPaMU14_01870"/>
<feature type="compositionally biased region" description="Low complexity" evidence="1">
    <location>
        <begin position="385"/>
        <end position="396"/>
    </location>
</feature>
<feature type="region of interest" description="Disordered" evidence="1">
    <location>
        <begin position="378"/>
        <end position="415"/>
    </location>
</feature>
<dbReference type="SUPFAM" id="SSF51905">
    <property type="entry name" value="FAD/NAD(P)-binding domain"/>
    <property type="match status" value="1"/>
</dbReference>
<gene>
    <name evidence="3" type="ORF">C884_00293</name>
</gene>
<comment type="caution">
    <text evidence="3">The sequence shown here is derived from an EMBL/GenBank/DDBJ whole genome shotgun (WGS) entry which is preliminary data.</text>
</comment>
<proteinExistence type="predicted"/>
<keyword evidence="4" id="KW-1185">Reference proteome</keyword>
<dbReference type="PANTHER" id="PTHR40254:SF1">
    <property type="entry name" value="BLR0577 PROTEIN"/>
    <property type="match status" value="1"/>
</dbReference>
<dbReference type="InterPro" id="IPR036188">
    <property type="entry name" value="FAD/NAD-bd_sf"/>
</dbReference>
<dbReference type="InterPro" id="IPR052189">
    <property type="entry name" value="L-asp_N-monooxygenase_NS-form"/>
</dbReference>
<dbReference type="Pfam" id="PF13454">
    <property type="entry name" value="NAD_binding_9"/>
    <property type="match status" value="1"/>
</dbReference>
<evidence type="ECO:0000313" key="4">
    <source>
        <dbReference type="Proteomes" id="UP000009877"/>
    </source>
</evidence>
<dbReference type="PANTHER" id="PTHR40254">
    <property type="entry name" value="BLR0577 PROTEIN"/>
    <property type="match status" value="1"/>
</dbReference>
<dbReference type="InterPro" id="IPR038732">
    <property type="entry name" value="HpyO/CreE_NAD-binding"/>
</dbReference>